<protein>
    <submittedName>
        <fullName evidence="2">NAD(P)-binding protein</fullName>
    </submittedName>
</protein>
<proteinExistence type="predicted"/>
<dbReference type="AlphaFoldDB" id="A0A1Y2CKD4"/>
<dbReference type="OrthoDB" id="2150597at2759"/>
<evidence type="ECO:0000259" key="1">
    <source>
        <dbReference type="Pfam" id="PF01370"/>
    </source>
</evidence>
<dbReference type="InterPro" id="IPR001509">
    <property type="entry name" value="Epimerase_deHydtase"/>
</dbReference>
<dbReference type="STRING" id="329046.A0A1Y2CKD4"/>
<evidence type="ECO:0000313" key="2">
    <source>
        <dbReference type="EMBL" id="ORY46795.1"/>
    </source>
</evidence>
<dbReference type="Proteomes" id="UP000193642">
    <property type="component" value="Unassembled WGS sequence"/>
</dbReference>
<dbReference type="Pfam" id="PF01370">
    <property type="entry name" value="Epimerase"/>
    <property type="match status" value="1"/>
</dbReference>
<comment type="caution">
    <text evidence="2">The sequence shown here is derived from an EMBL/GenBank/DDBJ whole genome shotgun (WGS) entry which is preliminary data.</text>
</comment>
<dbReference type="PANTHER" id="PTHR48079:SF6">
    <property type="entry name" value="NAD(P)-BINDING DOMAIN-CONTAINING PROTEIN-RELATED"/>
    <property type="match status" value="1"/>
</dbReference>
<feature type="domain" description="NAD-dependent epimerase/dehydratase" evidence="1">
    <location>
        <begin position="4"/>
        <end position="160"/>
    </location>
</feature>
<dbReference type="InterPro" id="IPR051783">
    <property type="entry name" value="NAD(P)-dependent_oxidoreduct"/>
</dbReference>
<evidence type="ECO:0000313" key="3">
    <source>
        <dbReference type="Proteomes" id="UP000193642"/>
    </source>
</evidence>
<keyword evidence="3" id="KW-1185">Reference proteome</keyword>
<gene>
    <name evidence="2" type="ORF">BCR33DRAFT_848858</name>
</gene>
<name>A0A1Y2CKD4_9FUNG</name>
<organism evidence="2 3">
    <name type="scientific">Rhizoclosmatium globosum</name>
    <dbReference type="NCBI Taxonomy" id="329046"/>
    <lineage>
        <taxon>Eukaryota</taxon>
        <taxon>Fungi</taxon>
        <taxon>Fungi incertae sedis</taxon>
        <taxon>Chytridiomycota</taxon>
        <taxon>Chytridiomycota incertae sedis</taxon>
        <taxon>Chytridiomycetes</taxon>
        <taxon>Chytridiales</taxon>
        <taxon>Chytriomycetaceae</taxon>
        <taxon>Rhizoclosmatium</taxon>
    </lineage>
</organism>
<sequence length="316" mass="35009">MKAFVTGGSGFVGKSLIRYLLSRGHAVVALSRTEQSDSIIQQIDANIQIVRGDLSSIASTHVESCDVVFHLAAQVNPRAPLAEMQRNNVDGTRLVIEAAKAADVPRFVLLSTCSVYVKKDHAPLVNVKEDDNVDPPEWAVYAYTKKLAEDVVVAANIAVSLKLLLDTVWGPGLVNAVKNGALRRFEPSGYSINTTHIENLCEGLLLSAEKGRPGNAYNIVDSDKVVFEEFVEQYVHAQDSSLHMPNNSISFDTMYNILWLLEWIPFASSLLPVNREILVFAGQEYTVNSHKARQELGYVGHISREEGLEKVRRYRT</sequence>
<dbReference type="GO" id="GO:0004029">
    <property type="term" value="F:aldehyde dehydrogenase (NAD+) activity"/>
    <property type="evidence" value="ECO:0007669"/>
    <property type="project" value="TreeGrafter"/>
</dbReference>
<dbReference type="SUPFAM" id="SSF51735">
    <property type="entry name" value="NAD(P)-binding Rossmann-fold domains"/>
    <property type="match status" value="1"/>
</dbReference>
<dbReference type="GO" id="GO:0005737">
    <property type="term" value="C:cytoplasm"/>
    <property type="evidence" value="ECO:0007669"/>
    <property type="project" value="TreeGrafter"/>
</dbReference>
<dbReference type="EMBL" id="MCGO01000015">
    <property type="protein sequence ID" value="ORY46795.1"/>
    <property type="molecule type" value="Genomic_DNA"/>
</dbReference>
<accession>A0A1Y2CKD4</accession>
<dbReference type="InterPro" id="IPR036291">
    <property type="entry name" value="NAD(P)-bd_dom_sf"/>
</dbReference>
<reference evidence="2 3" key="1">
    <citation type="submission" date="2016-07" db="EMBL/GenBank/DDBJ databases">
        <title>Pervasive Adenine N6-methylation of Active Genes in Fungi.</title>
        <authorList>
            <consortium name="DOE Joint Genome Institute"/>
            <person name="Mondo S.J."/>
            <person name="Dannebaum R.O."/>
            <person name="Kuo R.C."/>
            <person name="Labutti K."/>
            <person name="Haridas S."/>
            <person name="Kuo A."/>
            <person name="Salamov A."/>
            <person name="Ahrendt S.R."/>
            <person name="Lipzen A."/>
            <person name="Sullivan W."/>
            <person name="Andreopoulos W.B."/>
            <person name="Clum A."/>
            <person name="Lindquist E."/>
            <person name="Daum C."/>
            <person name="Ramamoorthy G.K."/>
            <person name="Gryganskyi A."/>
            <person name="Culley D."/>
            <person name="Magnuson J.K."/>
            <person name="James T.Y."/>
            <person name="O'Malley M.A."/>
            <person name="Stajich J.E."/>
            <person name="Spatafora J.W."/>
            <person name="Visel A."/>
            <person name="Grigoriev I.V."/>
        </authorList>
    </citation>
    <scope>NUCLEOTIDE SEQUENCE [LARGE SCALE GENOMIC DNA]</scope>
    <source>
        <strain evidence="2 3">JEL800</strain>
    </source>
</reference>
<dbReference type="PANTHER" id="PTHR48079">
    <property type="entry name" value="PROTEIN YEEZ"/>
    <property type="match status" value="1"/>
</dbReference>
<dbReference type="Gene3D" id="3.40.50.720">
    <property type="entry name" value="NAD(P)-binding Rossmann-like Domain"/>
    <property type="match status" value="1"/>
</dbReference>